<evidence type="ECO:0000256" key="9">
    <source>
        <dbReference type="PROSITE-ProRule" id="PRU00500"/>
    </source>
</evidence>
<dbReference type="EMBL" id="OU899037">
    <property type="protein sequence ID" value="CAH1737850.1"/>
    <property type="molecule type" value="Genomic_DNA"/>
</dbReference>
<evidence type="ECO:0000256" key="4">
    <source>
        <dbReference type="ARBA" id="ARBA00022837"/>
    </source>
</evidence>
<evidence type="ECO:0000256" key="3">
    <source>
        <dbReference type="ARBA" id="ARBA00022729"/>
    </source>
</evidence>
<dbReference type="GO" id="GO:0050840">
    <property type="term" value="F:extracellular matrix binding"/>
    <property type="evidence" value="ECO:0007669"/>
    <property type="project" value="TreeGrafter"/>
</dbReference>
<feature type="compositionally biased region" description="Acidic residues" evidence="10">
    <location>
        <begin position="122"/>
        <end position="147"/>
    </location>
</feature>
<dbReference type="SUPFAM" id="SSF100895">
    <property type="entry name" value="Kazal-type serine protease inhibitors"/>
    <property type="match status" value="1"/>
</dbReference>
<dbReference type="Proteomes" id="UP001154329">
    <property type="component" value="Chromosome 4"/>
</dbReference>
<feature type="signal peptide" evidence="11">
    <location>
        <begin position="1"/>
        <end position="27"/>
    </location>
</feature>
<dbReference type="InterPro" id="IPR011992">
    <property type="entry name" value="EF-hand-dom_pair"/>
</dbReference>
<feature type="chain" id="PRO_5040262505" description="Testican-2" evidence="11">
    <location>
        <begin position="28"/>
        <end position="532"/>
    </location>
</feature>
<dbReference type="Gene3D" id="4.10.800.10">
    <property type="entry name" value="Thyroglobulin type-1"/>
    <property type="match status" value="1"/>
</dbReference>
<dbReference type="OrthoDB" id="8875634at2759"/>
<feature type="disulfide bond" evidence="9">
    <location>
        <begin position="458"/>
        <end position="465"/>
    </location>
</feature>
<dbReference type="Pfam" id="PF07648">
    <property type="entry name" value="Kazal_2"/>
    <property type="match status" value="1"/>
</dbReference>
<keyword evidence="3 11" id="KW-0732">Signal</keyword>
<feature type="domain" description="Kazal-like" evidence="13">
    <location>
        <begin position="157"/>
        <end position="211"/>
    </location>
</feature>
<keyword evidence="4" id="KW-0106">Calcium</keyword>
<dbReference type="CDD" id="cd00104">
    <property type="entry name" value="KAZAL_FS"/>
    <property type="match status" value="1"/>
</dbReference>
<feature type="disulfide bond" evidence="9">
    <location>
        <begin position="428"/>
        <end position="447"/>
    </location>
</feature>
<dbReference type="PANTHER" id="PTHR13866:SF30">
    <property type="match status" value="1"/>
</dbReference>
<keyword evidence="15" id="KW-1185">Reference proteome</keyword>
<dbReference type="PROSITE" id="PS00018">
    <property type="entry name" value="EF_HAND_1"/>
    <property type="match status" value="1"/>
</dbReference>
<organism evidence="14 15">
    <name type="scientific">Aphis gossypii</name>
    <name type="common">Cotton aphid</name>
    <dbReference type="NCBI Taxonomy" id="80765"/>
    <lineage>
        <taxon>Eukaryota</taxon>
        <taxon>Metazoa</taxon>
        <taxon>Ecdysozoa</taxon>
        <taxon>Arthropoda</taxon>
        <taxon>Hexapoda</taxon>
        <taxon>Insecta</taxon>
        <taxon>Pterygota</taxon>
        <taxon>Neoptera</taxon>
        <taxon>Paraneoptera</taxon>
        <taxon>Hemiptera</taxon>
        <taxon>Sternorrhyncha</taxon>
        <taxon>Aphidomorpha</taxon>
        <taxon>Aphidoidea</taxon>
        <taxon>Aphididae</taxon>
        <taxon>Aphidini</taxon>
        <taxon>Aphis</taxon>
        <taxon>Aphis</taxon>
    </lineage>
</organism>
<dbReference type="InterPro" id="IPR019577">
    <property type="entry name" value="SPARC/Testican_Ca-bd-dom"/>
</dbReference>
<reference evidence="14" key="1">
    <citation type="submission" date="2022-02" db="EMBL/GenBank/DDBJ databases">
        <authorList>
            <person name="King R."/>
        </authorList>
    </citation>
    <scope>NUCLEOTIDE SEQUENCE</scope>
</reference>
<keyword evidence="7" id="KW-0325">Glycoprotein</keyword>
<evidence type="ECO:0000256" key="2">
    <source>
        <dbReference type="ARBA" id="ARBA00022525"/>
    </source>
</evidence>
<feature type="compositionally biased region" description="Acidic residues" evidence="10">
    <location>
        <begin position="509"/>
        <end position="524"/>
    </location>
</feature>
<reference evidence="14" key="2">
    <citation type="submission" date="2022-10" db="EMBL/GenBank/DDBJ databases">
        <authorList>
            <consortium name="ENA_rothamsted_submissions"/>
            <consortium name="culmorum"/>
            <person name="King R."/>
        </authorList>
    </citation>
    <scope>NUCLEOTIDE SEQUENCE</scope>
</reference>
<evidence type="ECO:0000313" key="14">
    <source>
        <dbReference type="EMBL" id="CAH1737850.1"/>
    </source>
</evidence>
<dbReference type="InterPro" id="IPR002350">
    <property type="entry name" value="Kazal_dom"/>
</dbReference>
<evidence type="ECO:0008006" key="16">
    <source>
        <dbReference type="Google" id="ProtNLM"/>
    </source>
</evidence>
<dbReference type="Pfam" id="PF00086">
    <property type="entry name" value="Thyroglobulin_1"/>
    <property type="match status" value="1"/>
</dbReference>
<dbReference type="PANTHER" id="PTHR13866">
    <property type="entry name" value="SPARC OSTEONECTIN"/>
    <property type="match status" value="1"/>
</dbReference>
<dbReference type="PROSITE" id="PS51162">
    <property type="entry name" value="THYROGLOBULIN_1_2"/>
    <property type="match status" value="1"/>
</dbReference>
<gene>
    <name evidence="14" type="ORF">APHIGO_LOCUS11287</name>
</gene>
<dbReference type="SUPFAM" id="SSF47473">
    <property type="entry name" value="EF-hand"/>
    <property type="match status" value="1"/>
</dbReference>
<evidence type="ECO:0000256" key="5">
    <source>
        <dbReference type="ARBA" id="ARBA00022974"/>
    </source>
</evidence>
<comment type="caution">
    <text evidence="9">Lacks conserved residue(s) required for the propagation of feature annotation.</text>
</comment>
<name>A0A9P0JDC3_APHGO</name>
<feature type="domain" description="Thyroglobulin type-1" evidence="12">
    <location>
        <begin position="425"/>
        <end position="486"/>
    </location>
</feature>
<dbReference type="GO" id="GO:0005509">
    <property type="term" value="F:calcium ion binding"/>
    <property type="evidence" value="ECO:0007669"/>
    <property type="project" value="InterPro"/>
</dbReference>
<sequence>MTLTMNKWWLTTGTAVLLLLVVCAADAKKKWKADEDFAFEEENSKPANDIGKFGEKKRWIHDPNSDLCTPLRCKKKELCLLEDAYTAVCVSKKEIHKNGDVIISREKFMAEEAARKKALEEALAEDEDDEDDSDDIEEDEEDDDDIFYDSGLGITSLSTNNRCNPCPVMKPTFLCGSDNRTYSSLCRLDYHNCLHTTNIKVNCKGFCPCKEQEDVERKKQKQAERMTNFMNKYKATLESEKLKQSSTVAPVSKYEEKYIFAPEDFKYENKHYKYIKYIKNNNQITKNSNFEPIKDKRHEKMDNEVIATNQVSHPSWNKDCPPSALQTMGDRLLDWFSVIMADAKRRRTMNKGKAVKFINGCKWEVRWMYQHLDLDSDGKLSLQELYDLEHDKNEMCIKPFLDTCDTDGDIFVSPYEWCRCFDKTDRPCTAIKRRISPNALGVYVPACDAEGYYEHTQCHSSVGMCWCVDKHGVEVPNSRVRGKPNCSALWYGKEDNQKDKSVDNGILDNDTDMDDEDGDSEVEGSADQSLEF</sequence>
<keyword evidence="2" id="KW-0964">Secreted</keyword>
<dbReference type="SMART" id="SM00211">
    <property type="entry name" value="TY"/>
    <property type="match status" value="1"/>
</dbReference>
<evidence type="ECO:0000259" key="13">
    <source>
        <dbReference type="PROSITE" id="PS51465"/>
    </source>
</evidence>
<evidence type="ECO:0000313" key="15">
    <source>
        <dbReference type="Proteomes" id="UP001154329"/>
    </source>
</evidence>
<feature type="region of interest" description="Disordered" evidence="10">
    <location>
        <begin position="497"/>
        <end position="532"/>
    </location>
</feature>
<comment type="subcellular location">
    <subcellularLocation>
        <location evidence="1">Secreted</location>
    </subcellularLocation>
</comment>
<evidence type="ECO:0000256" key="1">
    <source>
        <dbReference type="ARBA" id="ARBA00004613"/>
    </source>
</evidence>
<keyword evidence="8" id="KW-0357">Heparan sulfate</keyword>
<dbReference type="PROSITE" id="PS00484">
    <property type="entry name" value="THYROGLOBULIN_1_1"/>
    <property type="match status" value="1"/>
</dbReference>
<dbReference type="Gene3D" id="3.30.60.30">
    <property type="match status" value="1"/>
</dbReference>
<dbReference type="InterPro" id="IPR036857">
    <property type="entry name" value="Thyroglobulin_1_sf"/>
</dbReference>
<evidence type="ECO:0000259" key="12">
    <source>
        <dbReference type="PROSITE" id="PS51162"/>
    </source>
</evidence>
<dbReference type="InterPro" id="IPR036058">
    <property type="entry name" value="Kazal_dom_sf"/>
</dbReference>
<dbReference type="AlphaFoldDB" id="A0A9P0JDC3"/>
<dbReference type="Pfam" id="PF10591">
    <property type="entry name" value="SPARC_Ca_bdg"/>
    <property type="match status" value="1"/>
</dbReference>
<dbReference type="CDD" id="cd00191">
    <property type="entry name" value="TY"/>
    <property type="match status" value="1"/>
</dbReference>
<keyword evidence="5" id="KW-0654">Proteoglycan</keyword>
<feature type="region of interest" description="Disordered" evidence="10">
    <location>
        <begin position="119"/>
        <end position="147"/>
    </location>
</feature>
<dbReference type="GO" id="GO:0005615">
    <property type="term" value="C:extracellular space"/>
    <property type="evidence" value="ECO:0007669"/>
    <property type="project" value="TreeGrafter"/>
</dbReference>
<accession>A0A9P0JDC3</accession>
<protein>
    <recommendedName>
        <fullName evidence="16">Testican-2</fullName>
    </recommendedName>
</protein>
<keyword evidence="6 9" id="KW-1015">Disulfide bond</keyword>
<dbReference type="Gene3D" id="1.10.238.10">
    <property type="entry name" value="EF-hand"/>
    <property type="match status" value="1"/>
</dbReference>
<dbReference type="SMART" id="SM00280">
    <property type="entry name" value="KAZAL"/>
    <property type="match status" value="1"/>
</dbReference>
<dbReference type="PROSITE" id="PS51465">
    <property type="entry name" value="KAZAL_2"/>
    <property type="match status" value="1"/>
</dbReference>
<evidence type="ECO:0000256" key="10">
    <source>
        <dbReference type="SAM" id="MobiDB-lite"/>
    </source>
</evidence>
<evidence type="ECO:0000256" key="8">
    <source>
        <dbReference type="ARBA" id="ARBA00023207"/>
    </source>
</evidence>
<evidence type="ECO:0000256" key="11">
    <source>
        <dbReference type="SAM" id="SignalP"/>
    </source>
</evidence>
<dbReference type="GO" id="GO:0005518">
    <property type="term" value="F:collagen binding"/>
    <property type="evidence" value="ECO:0007669"/>
    <property type="project" value="TreeGrafter"/>
</dbReference>
<dbReference type="InterPro" id="IPR018247">
    <property type="entry name" value="EF_Hand_1_Ca_BS"/>
</dbReference>
<dbReference type="InterPro" id="IPR000716">
    <property type="entry name" value="Thyroglobulin_1"/>
</dbReference>
<evidence type="ECO:0000256" key="6">
    <source>
        <dbReference type="ARBA" id="ARBA00023157"/>
    </source>
</evidence>
<dbReference type="SUPFAM" id="SSF57610">
    <property type="entry name" value="Thyroglobulin type-1 domain"/>
    <property type="match status" value="1"/>
</dbReference>
<proteinExistence type="predicted"/>
<evidence type="ECO:0000256" key="7">
    <source>
        <dbReference type="ARBA" id="ARBA00023180"/>
    </source>
</evidence>